<sequence>MKFATFALAASLIAGSAAACFAQTTSPLPAPYPQDNTPRPFNYPEGLNSPTFTLEENPAAVINFGDFPVILDQTPLSVVTKVFGGELHHLPDRTDYLCYSAPLQSDPYAPKPKRRKKADEEQEPVYIGQNIWLIVGPRGQISEARAEAVTEDGELCPALAENFQDVSFGPLRIGTTLSAAAMKKENLPQMSASEEDSPWKFWFANKAQDRFNLRYGFLGAELNDKQKILKLFSVEIEFKDK</sequence>
<keyword evidence="3" id="KW-1185">Reference proteome</keyword>
<reference evidence="2 3" key="1">
    <citation type="submission" date="2019-12" db="EMBL/GenBank/DDBJ databases">
        <title>Microbes associate with the intestines of laboratory mice.</title>
        <authorList>
            <person name="Navarre W."/>
            <person name="Wong E."/>
        </authorList>
    </citation>
    <scope>NUCLEOTIDE SEQUENCE [LARGE SCALE GENOMIC DNA]</scope>
    <source>
        <strain evidence="2 3">NM82_D38</strain>
    </source>
</reference>
<comment type="caution">
    <text evidence="2">The sequence shown here is derived from an EMBL/GenBank/DDBJ whole genome shotgun (WGS) entry which is preliminary data.</text>
</comment>
<evidence type="ECO:0000313" key="3">
    <source>
        <dbReference type="Proteomes" id="UP000472580"/>
    </source>
</evidence>
<evidence type="ECO:0000313" key="2">
    <source>
        <dbReference type="EMBL" id="MVX56945.1"/>
    </source>
</evidence>
<feature type="signal peptide" evidence="1">
    <location>
        <begin position="1"/>
        <end position="22"/>
    </location>
</feature>
<organism evidence="2 3">
    <name type="scientific">Parasutterella muris</name>
    <dbReference type="NCBI Taxonomy" id="2565572"/>
    <lineage>
        <taxon>Bacteria</taxon>
        <taxon>Pseudomonadati</taxon>
        <taxon>Pseudomonadota</taxon>
        <taxon>Betaproteobacteria</taxon>
        <taxon>Burkholderiales</taxon>
        <taxon>Sutterellaceae</taxon>
        <taxon>Parasutterella</taxon>
    </lineage>
</organism>
<accession>A0A6L6YGV9</accession>
<gene>
    <name evidence="2" type="ORF">E5987_06950</name>
</gene>
<dbReference type="EMBL" id="WSRP01000018">
    <property type="protein sequence ID" value="MVX56945.1"/>
    <property type="molecule type" value="Genomic_DNA"/>
</dbReference>
<proteinExistence type="predicted"/>
<dbReference type="OrthoDB" id="9157082at2"/>
<dbReference type="PROSITE" id="PS51257">
    <property type="entry name" value="PROKAR_LIPOPROTEIN"/>
    <property type="match status" value="1"/>
</dbReference>
<evidence type="ECO:0000256" key="1">
    <source>
        <dbReference type="SAM" id="SignalP"/>
    </source>
</evidence>
<dbReference type="AlphaFoldDB" id="A0A6L6YGV9"/>
<feature type="chain" id="PRO_5026977262" evidence="1">
    <location>
        <begin position="23"/>
        <end position="241"/>
    </location>
</feature>
<keyword evidence="1" id="KW-0732">Signal</keyword>
<protein>
    <submittedName>
        <fullName evidence="2">Uncharacterized protein</fullName>
    </submittedName>
</protein>
<dbReference type="Proteomes" id="UP000472580">
    <property type="component" value="Unassembled WGS sequence"/>
</dbReference>
<name>A0A6L6YGV9_9BURK</name>
<dbReference type="RefSeq" id="WP_160335373.1">
    <property type="nucleotide sequence ID" value="NZ_CALPCV010000007.1"/>
</dbReference>